<reference evidence="1 2" key="1">
    <citation type="submission" date="2020-10" db="EMBL/GenBank/DDBJ databases">
        <title>Sequencing the genomes of 1000 actinobacteria strains.</title>
        <authorList>
            <person name="Klenk H.-P."/>
        </authorList>
    </citation>
    <scope>NUCLEOTIDE SEQUENCE [LARGE SCALE GENOMIC DNA]</scope>
    <source>
        <strain evidence="1 2">DSM 43173</strain>
    </source>
</reference>
<dbReference type="Pfam" id="PF14335">
    <property type="entry name" value="DUF4391"/>
    <property type="match status" value="1"/>
</dbReference>
<organism evidence="1 2">
    <name type="scientific">Nonomuraea angiospora</name>
    <dbReference type="NCBI Taxonomy" id="46172"/>
    <lineage>
        <taxon>Bacteria</taxon>
        <taxon>Bacillati</taxon>
        <taxon>Actinomycetota</taxon>
        <taxon>Actinomycetes</taxon>
        <taxon>Streptosporangiales</taxon>
        <taxon>Streptosporangiaceae</taxon>
        <taxon>Nonomuraea</taxon>
    </lineage>
</organism>
<dbReference type="RefSeq" id="WP_192787272.1">
    <property type="nucleotide sequence ID" value="NZ_JADBEK010000001.1"/>
</dbReference>
<evidence type="ECO:0008006" key="3">
    <source>
        <dbReference type="Google" id="ProtNLM"/>
    </source>
</evidence>
<keyword evidence="2" id="KW-1185">Reference proteome</keyword>
<proteinExistence type="predicted"/>
<sequence length="235" mass="26473">MSAPLYRWPATAKFGRVIPKTKFYEHATISTTVREKFVNEVQRITWAYKLADETIHLRCSSTVPEIQVFTVDAKDDDVSETVLTAIDKAVPFPIIFEIIRGTGNYAQTRMIAAHKQLGSTPPQLSAYFATDWLPADTPRAPLPPAIDLPSLYSGLLTPILPFATRSGEKMSEVIGRMDQARKLEREIAGLERRIRSEPQLNRKVELRRRLRDRTAALAALTDPAARTTEDAPWRS</sequence>
<gene>
    <name evidence="1" type="ORF">H4W80_005018</name>
</gene>
<dbReference type="EMBL" id="JADBEK010000001">
    <property type="protein sequence ID" value="MBE1586760.1"/>
    <property type="molecule type" value="Genomic_DNA"/>
</dbReference>
<accession>A0ABR9M1K3</accession>
<name>A0ABR9M1K3_9ACTN</name>
<dbReference type="Proteomes" id="UP000633509">
    <property type="component" value="Unassembled WGS sequence"/>
</dbReference>
<evidence type="ECO:0000313" key="1">
    <source>
        <dbReference type="EMBL" id="MBE1586760.1"/>
    </source>
</evidence>
<comment type="caution">
    <text evidence="1">The sequence shown here is derived from an EMBL/GenBank/DDBJ whole genome shotgun (WGS) entry which is preliminary data.</text>
</comment>
<protein>
    <recommendedName>
        <fullName evidence="3">DUF4391 domain-containing protein</fullName>
    </recommendedName>
</protein>
<evidence type="ECO:0000313" key="2">
    <source>
        <dbReference type="Proteomes" id="UP000633509"/>
    </source>
</evidence>
<dbReference type="InterPro" id="IPR025503">
    <property type="entry name" value="DUF4391"/>
</dbReference>